<dbReference type="GO" id="GO:0000139">
    <property type="term" value="C:Golgi membrane"/>
    <property type="evidence" value="ECO:0007669"/>
    <property type="project" value="UniProtKB-SubCell"/>
</dbReference>
<proteinExistence type="inferred from homology"/>
<dbReference type="PANTHER" id="PTHR31658:SF0">
    <property type="entry name" value="CONSERVED OLIGOMERIC GOLGI COMPLEX SUBUNIT 1"/>
    <property type="match status" value="1"/>
</dbReference>
<reference evidence="9" key="1">
    <citation type="submission" date="2022-11" db="EMBL/GenBank/DDBJ databases">
        <authorList>
            <person name="Petersen C."/>
        </authorList>
    </citation>
    <scope>NUCLEOTIDE SEQUENCE</scope>
    <source>
        <strain evidence="9">IBT 34128</strain>
    </source>
</reference>
<accession>A0A9W9F2D4</accession>
<reference evidence="9" key="2">
    <citation type="journal article" date="2023" name="IMA Fungus">
        <title>Comparative genomic study of the Penicillium genus elucidates a diverse pangenome and 15 lateral gene transfer events.</title>
        <authorList>
            <person name="Petersen C."/>
            <person name="Sorensen T."/>
            <person name="Nielsen M.R."/>
            <person name="Sondergaard T.E."/>
            <person name="Sorensen J.L."/>
            <person name="Fitzpatrick D.A."/>
            <person name="Frisvad J.C."/>
            <person name="Nielsen K.L."/>
        </authorList>
    </citation>
    <scope>NUCLEOTIDE SEQUENCE</scope>
    <source>
        <strain evidence="9">IBT 34128</strain>
    </source>
</reference>
<comment type="caution">
    <text evidence="9">The sequence shown here is derived from an EMBL/GenBank/DDBJ whole genome shotgun (WGS) entry which is preliminary data.</text>
</comment>
<dbReference type="InterPro" id="IPR033370">
    <property type="entry name" value="COG1"/>
</dbReference>
<feature type="compositionally biased region" description="Acidic residues" evidence="8">
    <location>
        <begin position="735"/>
        <end position="748"/>
    </location>
</feature>
<evidence type="ECO:0000256" key="6">
    <source>
        <dbReference type="ARBA" id="ARBA00023034"/>
    </source>
</evidence>
<comment type="similarity">
    <text evidence="2">Belongs to the COG1 family.</text>
</comment>
<evidence type="ECO:0000256" key="2">
    <source>
        <dbReference type="ARBA" id="ARBA00006653"/>
    </source>
</evidence>
<name>A0A9W9F2D4_9EURO</name>
<feature type="compositionally biased region" description="Basic and acidic residues" evidence="8">
    <location>
        <begin position="700"/>
        <end position="713"/>
    </location>
</feature>
<protein>
    <recommendedName>
        <fullName evidence="3">Conserved oligomeric Golgi complex subunit 1</fullName>
    </recommendedName>
</protein>
<feature type="region of interest" description="Disordered" evidence="8">
    <location>
        <begin position="677"/>
        <end position="785"/>
    </location>
</feature>
<feature type="compositionally biased region" description="Basic and acidic residues" evidence="8">
    <location>
        <begin position="765"/>
        <end position="778"/>
    </location>
</feature>
<dbReference type="AlphaFoldDB" id="A0A9W9F2D4"/>
<dbReference type="RefSeq" id="XP_056510573.1">
    <property type="nucleotide sequence ID" value="XM_056657773.1"/>
</dbReference>
<comment type="subcellular location">
    <subcellularLocation>
        <location evidence="1">Golgi apparatus membrane</location>
        <topology evidence="1">Peripheral membrane protein</topology>
    </subcellularLocation>
</comment>
<evidence type="ECO:0000313" key="10">
    <source>
        <dbReference type="Proteomes" id="UP001141434"/>
    </source>
</evidence>
<dbReference type="Proteomes" id="UP001141434">
    <property type="component" value="Unassembled WGS sequence"/>
</dbReference>
<dbReference type="GO" id="GO:0017119">
    <property type="term" value="C:Golgi transport complex"/>
    <property type="evidence" value="ECO:0007669"/>
    <property type="project" value="InterPro"/>
</dbReference>
<dbReference type="EMBL" id="JAPMSZ010000009">
    <property type="protein sequence ID" value="KAJ5092378.1"/>
    <property type="molecule type" value="Genomic_DNA"/>
</dbReference>
<dbReference type="GeneID" id="81396942"/>
<keyword evidence="6" id="KW-0333">Golgi apparatus</keyword>
<evidence type="ECO:0000256" key="7">
    <source>
        <dbReference type="ARBA" id="ARBA00023136"/>
    </source>
</evidence>
<dbReference type="Pfam" id="PF08700">
    <property type="entry name" value="VPS51_Exo84_N"/>
    <property type="match status" value="1"/>
</dbReference>
<dbReference type="GO" id="GO:0015031">
    <property type="term" value="P:protein transport"/>
    <property type="evidence" value="ECO:0007669"/>
    <property type="project" value="UniProtKB-KW"/>
</dbReference>
<keyword evidence="7" id="KW-0472">Membrane</keyword>
<evidence type="ECO:0000256" key="8">
    <source>
        <dbReference type="SAM" id="MobiDB-lite"/>
    </source>
</evidence>
<sequence length="853" mass="94729">MAPEAPDPQSLKSWHDAFQYPIPTVRRVEQELRRDIASNKEKLRALVGTRYRELVGTAETIVAMNQEIQDAESILNDVGRRCNPRLVEKKHLHARQIKSDAAEKYAEKHAFGAQLALLHRCTTGIAKLLRRRASFLLLAKILVVSRLLHKTLSQHQSPPPFLDDLRNQLASLRQTLLKRIDKRLASATAAENTIIESLAAYCLATSSSSDDAIHHFNQVRLGVIVNQLELSRENVPKALRLFTRTLQISKVLRSRQFSDVLSKLKAQPVLSDPEIQTLDGLEIQVLGRWVAPEVKNFTPWIKLSELSRPQGVEAIKEWSLQAFDVFSEGCQKSLAQSTDVPELLSLRQETLELWLSSWGSTITHGSADIFERLRGIFNDQLKRVLTLQAQKVDRVGDQVSSLVSEWQNTTHASVGSLWDADITAAEYSNGASAFKQTVADRLLGRNDDVTTVLKKYKSWLASIQDATASIESLRRIKWSDILVGSEVGDEDVDLTSRLNEDDPTLLSKALHSAAQEAFQSLQTSFNRAFKAFGSTHASEKAVFLLRLIRLVRRDIPTGFLNADFSFSSTIVPELQKLLATEVVAQAGSLKFIPSSKVHPQTGNLKIVPGRSLWESDPITPVQPSPLTFKFLRRLTATMDQCGLDLWDPSTVQALKGALKEQVEAAIASALEDLEAPLPNKDAASSKSTKNQSAENGAQDAKTETSPDSEKPESTKNGASDAEKDNETNPENQQQAEDDSSDAQTETEADPEKPKPAENDTSDAQAENKADPEKSEPPKGNDSSQAEVLRDWKVQLLFDSVYLAKMLGQRHELPGVQRIKTSASPSKETTEAINRIALDYWKRTELLFGLLAER</sequence>
<evidence type="ECO:0000256" key="3">
    <source>
        <dbReference type="ARBA" id="ARBA00020978"/>
    </source>
</evidence>
<dbReference type="OrthoDB" id="46189at2759"/>
<evidence type="ECO:0000256" key="5">
    <source>
        <dbReference type="ARBA" id="ARBA00022927"/>
    </source>
</evidence>
<evidence type="ECO:0000313" key="9">
    <source>
        <dbReference type="EMBL" id="KAJ5092378.1"/>
    </source>
</evidence>
<keyword evidence="4" id="KW-0813">Transport</keyword>
<dbReference type="PANTHER" id="PTHR31658">
    <property type="entry name" value="CONSERVED OLIGOMERIC GOLGI COMPLEX SUBUNIT 1"/>
    <property type="match status" value="1"/>
</dbReference>
<evidence type="ECO:0000256" key="4">
    <source>
        <dbReference type="ARBA" id="ARBA00022448"/>
    </source>
</evidence>
<evidence type="ECO:0000256" key="1">
    <source>
        <dbReference type="ARBA" id="ARBA00004395"/>
    </source>
</evidence>
<feature type="compositionally biased region" description="Polar residues" evidence="8">
    <location>
        <begin position="682"/>
        <end position="695"/>
    </location>
</feature>
<keyword evidence="5" id="KW-0653">Protein transport</keyword>
<gene>
    <name evidence="9" type="ORF">NUU61_007248</name>
</gene>
<dbReference type="GO" id="GO:0006891">
    <property type="term" value="P:intra-Golgi vesicle-mediated transport"/>
    <property type="evidence" value="ECO:0007669"/>
    <property type="project" value="InterPro"/>
</dbReference>
<keyword evidence="10" id="KW-1185">Reference proteome</keyword>
<organism evidence="9 10">
    <name type="scientific">Penicillium alfredii</name>
    <dbReference type="NCBI Taxonomy" id="1506179"/>
    <lineage>
        <taxon>Eukaryota</taxon>
        <taxon>Fungi</taxon>
        <taxon>Dikarya</taxon>
        <taxon>Ascomycota</taxon>
        <taxon>Pezizomycotina</taxon>
        <taxon>Eurotiomycetes</taxon>
        <taxon>Eurotiomycetidae</taxon>
        <taxon>Eurotiales</taxon>
        <taxon>Aspergillaceae</taxon>
        <taxon>Penicillium</taxon>
    </lineage>
</organism>